<gene>
    <name evidence="8" type="ORF">GCU68_09675</name>
</gene>
<feature type="transmembrane region" description="Helical" evidence="6">
    <location>
        <begin position="61"/>
        <end position="83"/>
    </location>
</feature>
<evidence type="ECO:0000256" key="2">
    <source>
        <dbReference type="ARBA" id="ARBA00022475"/>
    </source>
</evidence>
<accession>A0A5P9P3P1</accession>
<organism evidence="8 9">
    <name type="scientific">Natronorubrum aibiense</name>
    <dbReference type="NCBI Taxonomy" id="348826"/>
    <lineage>
        <taxon>Archaea</taxon>
        <taxon>Methanobacteriati</taxon>
        <taxon>Methanobacteriota</taxon>
        <taxon>Stenosarchaea group</taxon>
        <taxon>Halobacteria</taxon>
        <taxon>Halobacteriales</taxon>
        <taxon>Natrialbaceae</taxon>
        <taxon>Natronorubrum</taxon>
    </lineage>
</organism>
<dbReference type="KEGG" id="nas:GCU68_09675"/>
<keyword evidence="3 6" id="KW-0812">Transmembrane</keyword>
<reference evidence="8 9" key="1">
    <citation type="journal article" date="2007" name="Int. J. Syst. Evol. Microbiol.">
        <title>Natronorubrum sulfidifaciens sp. nov., an extremely haloalkaliphilic archaeon isolated from Aiding salt lake in Xin-Jiang, China.</title>
        <authorList>
            <person name="Cui H.L."/>
            <person name="Tohty D."/>
            <person name="Liu H.C."/>
            <person name="Liu S.J."/>
            <person name="Oren A."/>
            <person name="Zhou P.J."/>
        </authorList>
    </citation>
    <scope>NUCLEOTIDE SEQUENCE [LARGE SCALE GENOMIC DNA]</scope>
    <source>
        <strain evidence="8 9">7-3</strain>
    </source>
</reference>
<evidence type="ECO:0000313" key="9">
    <source>
        <dbReference type="Proteomes" id="UP000326170"/>
    </source>
</evidence>
<protein>
    <recommendedName>
        <fullName evidence="7">VTT domain-containing protein</fullName>
    </recommendedName>
</protein>
<dbReference type="Pfam" id="PF09335">
    <property type="entry name" value="VTT_dom"/>
    <property type="match status" value="1"/>
</dbReference>
<feature type="transmembrane region" description="Helical" evidence="6">
    <location>
        <begin position="146"/>
        <end position="167"/>
    </location>
</feature>
<proteinExistence type="predicted"/>
<keyword evidence="9" id="KW-1185">Reference proteome</keyword>
<dbReference type="RefSeq" id="WP_152941095.1">
    <property type="nucleotide sequence ID" value="NZ_CP045488.1"/>
</dbReference>
<dbReference type="OrthoDB" id="204088at2157"/>
<evidence type="ECO:0000313" key="8">
    <source>
        <dbReference type="EMBL" id="QFU82775.1"/>
    </source>
</evidence>
<evidence type="ECO:0000256" key="6">
    <source>
        <dbReference type="SAM" id="Phobius"/>
    </source>
</evidence>
<evidence type="ECO:0000259" key="7">
    <source>
        <dbReference type="Pfam" id="PF09335"/>
    </source>
</evidence>
<evidence type="ECO:0000256" key="3">
    <source>
        <dbReference type="ARBA" id="ARBA00022692"/>
    </source>
</evidence>
<dbReference type="InterPro" id="IPR032816">
    <property type="entry name" value="VTT_dom"/>
</dbReference>
<evidence type="ECO:0000256" key="5">
    <source>
        <dbReference type="ARBA" id="ARBA00023136"/>
    </source>
</evidence>
<dbReference type="GO" id="GO:0005886">
    <property type="term" value="C:plasma membrane"/>
    <property type="evidence" value="ECO:0007669"/>
    <property type="project" value="UniProtKB-SubCell"/>
</dbReference>
<keyword evidence="2" id="KW-1003">Cell membrane</keyword>
<feature type="domain" description="VTT" evidence="7">
    <location>
        <begin position="52"/>
        <end position="163"/>
    </location>
</feature>
<dbReference type="PANTHER" id="PTHR42709">
    <property type="entry name" value="ALKALINE PHOSPHATASE LIKE PROTEIN"/>
    <property type="match status" value="1"/>
</dbReference>
<evidence type="ECO:0000256" key="4">
    <source>
        <dbReference type="ARBA" id="ARBA00022989"/>
    </source>
</evidence>
<feature type="transmembrane region" description="Helical" evidence="6">
    <location>
        <begin position="21"/>
        <end position="41"/>
    </location>
</feature>
<dbReference type="AlphaFoldDB" id="A0A5P9P3P1"/>
<sequence>MVLLQLEEMPSWLESMFTSELAFLVLFGICILEGAMMLRFMPSELVVPGALALIGSSVPELVTIVAIAVVGTTIGQTVLFFLVRRAGREYVLQKRWFPVTESRLERFDGWFDRWGAIAVAGSNTMLFVRGLLTVPAGLSEMNARSFVALSAIGSLSFQLILAGLYLLGGHLLIFG</sequence>
<dbReference type="EMBL" id="CP045488">
    <property type="protein sequence ID" value="QFU82775.1"/>
    <property type="molecule type" value="Genomic_DNA"/>
</dbReference>
<dbReference type="GeneID" id="42301314"/>
<dbReference type="PANTHER" id="PTHR42709:SF6">
    <property type="entry name" value="UNDECAPRENYL PHOSPHATE TRANSPORTER A"/>
    <property type="match status" value="1"/>
</dbReference>
<keyword evidence="5 6" id="KW-0472">Membrane</keyword>
<dbReference type="InterPro" id="IPR051311">
    <property type="entry name" value="DedA_domain"/>
</dbReference>
<dbReference type="Proteomes" id="UP000326170">
    <property type="component" value="Chromosome"/>
</dbReference>
<evidence type="ECO:0000256" key="1">
    <source>
        <dbReference type="ARBA" id="ARBA00004651"/>
    </source>
</evidence>
<comment type="subcellular location">
    <subcellularLocation>
        <location evidence="1">Cell membrane</location>
        <topology evidence="1">Multi-pass membrane protein</topology>
    </subcellularLocation>
</comment>
<name>A0A5P9P3P1_9EURY</name>
<keyword evidence="4 6" id="KW-1133">Transmembrane helix</keyword>